<keyword evidence="7 8" id="KW-0472">Membrane</keyword>
<evidence type="ECO:0000313" key="9">
    <source>
        <dbReference type="EMBL" id="MBC8560792.1"/>
    </source>
</evidence>
<dbReference type="EMBL" id="JACRSV010000004">
    <property type="protein sequence ID" value="MBC8560792.1"/>
    <property type="molecule type" value="Genomic_DNA"/>
</dbReference>
<evidence type="ECO:0000256" key="2">
    <source>
        <dbReference type="ARBA" id="ARBA00022654"/>
    </source>
</evidence>
<keyword evidence="10" id="KW-1185">Reference proteome</keyword>
<keyword evidence="6 8" id="KW-1133">Transmembrane helix</keyword>
<feature type="transmembrane region" description="Helical" evidence="8">
    <location>
        <begin position="84"/>
        <end position="100"/>
    </location>
</feature>
<evidence type="ECO:0000256" key="6">
    <source>
        <dbReference type="ARBA" id="ARBA00022989"/>
    </source>
</evidence>
<dbReference type="SMART" id="SM00793">
    <property type="entry name" value="AgrB"/>
    <property type="match status" value="1"/>
</dbReference>
<keyword evidence="1" id="KW-1003">Cell membrane</keyword>
<evidence type="ECO:0000256" key="5">
    <source>
        <dbReference type="ARBA" id="ARBA00022801"/>
    </source>
</evidence>
<dbReference type="AlphaFoldDB" id="A0A926I8C1"/>
<comment type="caution">
    <text evidence="9">The sequence shown here is derived from an EMBL/GenBank/DDBJ whole genome shotgun (WGS) entry which is preliminary data.</text>
</comment>
<dbReference type="Pfam" id="PF04647">
    <property type="entry name" value="AgrB"/>
    <property type="match status" value="1"/>
</dbReference>
<feature type="transmembrane region" description="Helical" evidence="8">
    <location>
        <begin position="106"/>
        <end position="124"/>
    </location>
</feature>
<evidence type="ECO:0000256" key="8">
    <source>
        <dbReference type="SAM" id="Phobius"/>
    </source>
</evidence>
<feature type="transmembrane region" description="Helical" evidence="8">
    <location>
        <begin position="144"/>
        <end position="161"/>
    </location>
</feature>
<organism evidence="9 10">
    <name type="scientific">Fumia xinanensis</name>
    <dbReference type="NCBI Taxonomy" id="2763659"/>
    <lineage>
        <taxon>Bacteria</taxon>
        <taxon>Bacillati</taxon>
        <taxon>Bacillota</taxon>
        <taxon>Clostridia</taxon>
        <taxon>Eubacteriales</taxon>
        <taxon>Oscillospiraceae</taxon>
        <taxon>Fumia</taxon>
    </lineage>
</organism>
<dbReference type="InterPro" id="IPR006741">
    <property type="entry name" value="AgrB"/>
</dbReference>
<keyword evidence="3" id="KW-0645">Protease</keyword>
<feature type="transmembrane region" description="Helical" evidence="8">
    <location>
        <begin position="40"/>
        <end position="64"/>
    </location>
</feature>
<evidence type="ECO:0000256" key="7">
    <source>
        <dbReference type="ARBA" id="ARBA00023136"/>
    </source>
</evidence>
<keyword evidence="5" id="KW-0378">Hydrolase</keyword>
<accession>A0A926I8C1</accession>
<reference evidence="9" key="1">
    <citation type="submission" date="2020-08" db="EMBL/GenBank/DDBJ databases">
        <title>Genome public.</title>
        <authorList>
            <person name="Liu C."/>
            <person name="Sun Q."/>
        </authorList>
    </citation>
    <scope>NUCLEOTIDE SEQUENCE</scope>
    <source>
        <strain evidence="9">NSJ-33</strain>
    </source>
</reference>
<dbReference type="RefSeq" id="WP_249296080.1">
    <property type="nucleotide sequence ID" value="NZ_JACRSV010000004.1"/>
</dbReference>
<dbReference type="GO" id="GO:0016020">
    <property type="term" value="C:membrane"/>
    <property type="evidence" value="ECO:0007669"/>
    <property type="project" value="InterPro"/>
</dbReference>
<protein>
    <submittedName>
        <fullName evidence="9">Accessory gene regulator B family protein</fullName>
    </submittedName>
</protein>
<keyword evidence="2" id="KW-0673">Quorum sensing</keyword>
<gene>
    <name evidence="9" type="ORF">H8710_12025</name>
</gene>
<keyword evidence="4 8" id="KW-0812">Transmembrane</keyword>
<sequence>MIARLAEKITASLVSSRTIDAEDQEIYQFGVVHLLYQIPFFAFALVVGLLLKVLPETALFLLAFFSLRPYAGGWHASTQGKCTLISYGITAIVLCVFRLMPEAALLPISVGQMLIGLAVIWRWAPMENPNKPLDAEEIVHYRRYARVITGVLTAGMILTVAMHWNRIGLAVSTAIFLSAILVAMELVLKIKYLSS</sequence>
<dbReference type="GO" id="GO:0008233">
    <property type="term" value="F:peptidase activity"/>
    <property type="evidence" value="ECO:0007669"/>
    <property type="project" value="UniProtKB-KW"/>
</dbReference>
<dbReference type="GO" id="GO:0009372">
    <property type="term" value="P:quorum sensing"/>
    <property type="evidence" value="ECO:0007669"/>
    <property type="project" value="UniProtKB-KW"/>
</dbReference>
<dbReference type="GO" id="GO:0006508">
    <property type="term" value="P:proteolysis"/>
    <property type="evidence" value="ECO:0007669"/>
    <property type="project" value="UniProtKB-KW"/>
</dbReference>
<evidence type="ECO:0000256" key="4">
    <source>
        <dbReference type="ARBA" id="ARBA00022692"/>
    </source>
</evidence>
<dbReference type="Proteomes" id="UP000610760">
    <property type="component" value="Unassembled WGS sequence"/>
</dbReference>
<name>A0A926I8C1_9FIRM</name>
<evidence type="ECO:0000256" key="3">
    <source>
        <dbReference type="ARBA" id="ARBA00022670"/>
    </source>
</evidence>
<evidence type="ECO:0000313" key="10">
    <source>
        <dbReference type="Proteomes" id="UP000610760"/>
    </source>
</evidence>
<feature type="transmembrane region" description="Helical" evidence="8">
    <location>
        <begin position="167"/>
        <end position="188"/>
    </location>
</feature>
<proteinExistence type="predicted"/>
<evidence type="ECO:0000256" key="1">
    <source>
        <dbReference type="ARBA" id="ARBA00022475"/>
    </source>
</evidence>